<reference evidence="1 2" key="1">
    <citation type="submission" date="2019-05" db="EMBL/GenBank/DDBJ databases">
        <authorList>
            <person name="Qu J.-H."/>
        </authorList>
    </citation>
    <scope>NUCLEOTIDE SEQUENCE [LARGE SCALE GENOMIC DNA]</scope>
    <source>
        <strain evidence="1 2">NS28</strain>
    </source>
</reference>
<comment type="caution">
    <text evidence="1">The sequence shown here is derived from an EMBL/GenBank/DDBJ whole genome shotgun (WGS) entry which is preliminary data.</text>
</comment>
<dbReference type="Proteomes" id="UP000323994">
    <property type="component" value="Unassembled WGS sequence"/>
</dbReference>
<dbReference type="AlphaFoldDB" id="A0A5M8R0S5"/>
<sequence length="74" mass="8537">MIQVKSCRVFNIKSCAYSFIADQDLTIKQGDIIHYNGHEYKIITKPVNHVNGTDYTNGTDRMISLETLFRAERL</sequence>
<keyword evidence="2" id="KW-1185">Reference proteome</keyword>
<name>A0A5M8R0S5_9BACT</name>
<proteinExistence type="predicted"/>
<gene>
    <name evidence="1" type="ORF">FEM33_05080</name>
</gene>
<organism evidence="1 2">
    <name type="scientific">Dyadobacter flavalbus</name>
    <dbReference type="NCBI Taxonomy" id="2579942"/>
    <lineage>
        <taxon>Bacteria</taxon>
        <taxon>Pseudomonadati</taxon>
        <taxon>Bacteroidota</taxon>
        <taxon>Cytophagia</taxon>
        <taxon>Cytophagales</taxon>
        <taxon>Spirosomataceae</taxon>
        <taxon>Dyadobacter</taxon>
    </lineage>
</organism>
<evidence type="ECO:0000313" key="2">
    <source>
        <dbReference type="Proteomes" id="UP000323994"/>
    </source>
</evidence>
<dbReference type="RefSeq" id="WP_139011017.1">
    <property type="nucleotide sequence ID" value="NZ_VBSN01000026.1"/>
</dbReference>
<evidence type="ECO:0000313" key="1">
    <source>
        <dbReference type="EMBL" id="KAA6440900.1"/>
    </source>
</evidence>
<dbReference type="EMBL" id="VBSN01000026">
    <property type="protein sequence ID" value="KAA6440900.1"/>
    <property type="molecule type" value="Genomic_DNA"/>
</dbReference>
<accession>A0A5M8R0S5</accession>
<protein>
    <submittedName>
        <fullName evidence="1">Uncharacterized protein</fullName>
    </submittedName>
</protein>